<dbReference type="GO" id="GO:0047617">
    <property type="term" value="F:fatty acyl-CoA hydrolase activity"/>
    <property type="evidence" value="ECO:0007669"/>
    <property type="project" value="UniProtKB-EC"/>
</dbReference>
<dbReference type="InterPro" id="IPR029069">
    <property type="entry name" value="HotDog_dom_sf"/>
</dbReference>
<name>B6XCZ7_9GAMM</name>
<evidence type="ECO:0000259" key="8">
    <source>
        <dbReference type="Pfam" id="PF03061"/>
    </source>
</evidence>
<evidence type="ECO:0000256" key="4">
    <source>
        <dbReference type="ARBA" id="ARBA00038381"/>
    </source>
</evidence>
<evidence type="ECO:0000256" key="3">
    <source>
        <dbReference type="ARBA" id="ARBA00036002"/>
    </source>
</evidence>
<reference evidence="9 10" key="1">
    <citation type="submission" date="2008-10" db="EMBL/GenBank/DDBJ databases">
        <title>Draft genome sequence of Providencia alcalifaciens (DSM 30120).</title>
        <authorList>
            <person name="Sudarsanam P."/>
            <person name="Ley R."/>
            <person name="Guruge J."/>
            <person name="Turnbaugh P.J."/>
            <person name="Mahowald M."/>
            <person name="Liep D."/>
            <person name="Gordon J."/>
        </authorList>
    </citation>
    <scope>NUCLEOTIDE SEQUENCE [LARGE SCALE GENOMIC DNA]</scope>
    <source>
        <strain evidence="9 10">DSM 30120</strain>
    </source>
</reference>
<comment type="similarity">
    <text evidence="4">Belongs to the YigI thioesterase family.</text>
</comment>
<dbReference type="PANTHER" id="PTHR43240">
    <property type="entry name" value="1,4-DIHYDROXY-2-NAPHTHOYL-COA THIOESTERASE 1"/>
    <property type="match status" value="1"/>
</dbReference>
<comment type="caution">
    <text evidence="9">The sequence shown here is derived from an EMBL/GenBank/DDBJ whole genome shotgun (WGS) entry which is preliminary data.</text>
</comment>
<comment type="catalytic activity">
    <reaction evidence="3">
        <text>a long-chain fatty acyl-CoA + H2O = a long-chain fatty acid + CoA + H(+)</text>
        <dbReference type="Rhea" id="RHEA:67680"/>
        <dbReference type="ChEBI" id="CHEBI:15377"/>
        <dbReference type="ChEBI" id="CHEBI:15378"/>
        <dbReference type="ChEBI" id="CHEBI:57287"/>
        <dbReference type="ChEBI" id="CHEBI:57560"/>
        <dbReference type="ChEBI" id="CHEBI:83139"/>
    </reaction>
</comment>
<feature type="domain" description="Thioesterase" evidence="8">
    <location>
        <begin position="68"/>
        <end position="154"/>
    </location>
</feature>
<dbReference type="NCBIfam" id="TIGR00369">
    <property type="entry name" value="unchar_dom_1"/>
    <property type="match status" value="1"/>
</dbReference>
<accession>B6XCZ7</accession>
<dbReference type="EMBL" id="ABXW01000018">
    <property type="protein sequence ID" value="EEB46687.1"/>
    <property type="molecule type" value="Genomic_DNA"/>
</dbReference>
<dbReference type="PANTHER" id="PTHR43240:SF20">
    <property type="entry name" value="MEDIUM_LONG-CHAIN ACYL-COA THIOESTERASE YIGI"/>
    <property type="match status" value="1"/>
</dbReference>
<dbReference type="eggNOG" id="COG2050">
    <property type="taxonomic scope" value="Bacteria"/>
</dbReference>
<dbReference type="Proteomes" id="UP000003729">
    <property type="component" value="Unassembled WGS sequence"/>
</dbReference>
<evidence type="ECO:0000256" key="2">
    <source>
        <dbReference type="ARBA" id="ARBA00035880"/>
    </source>
</evidence>
<dbReference type="InterPro" id="IPR003736">
    <property type="entry name" value="PAAI_dom"/>
</dbReference>
<keyword evidence="1" id="KW-0378">Hydrolase</keyword>
<comment type="catalytic activity">
    <reaction evidence="7">
        <text>a medium-chain fatty acyl-CoA + H2O = a medium-chain fatty acid + CoA + H(+)</text>
        <dbReference type="Rhea" id="RHEA:68184"/>
        <dbReference type="ChEBI" id="CHEBI:15377"/>
        <dbReference type="ChEBI" id="CHEBI:15378"/>
        <dbReference type="ChEBI" id="CHEBI:57287"/>
        <dbReference type="ChEBI" id="CHEBI:59558"/>
        <dbReference type="ChEBI" id="CHEBI:90546"/>
    </reaction>
</comment>
<dbReference type="CDD" id="cd03443">
    <property type="entry name" value="PaaI_thioesterase"/>
    <property type="match status" value="1"/>
</dbReference>
<dbReference type="InterPro" id="IPR006683">
    <property type="entry name" value="Thioestr_dom"/>
</dbReference>
<comment type="catalytic activity">
    <reaction evidence="2">
        <text>a fatty acyl-CoA + H2O = a fatty acid + CoA + H(+)</text>
        <dbReference type="Rhea" id="RHEA:16781"/>
        <dbReference type="ChEBI" id="CHEBI:15377"/>
        <dbReference type="ChEBI" id="CHEBI:15378"/>
        <dbReference type="ChEBI" id="CHEBI:28868"/>
        <dbReference type="ChEBI" id="CHEBI:57287"/>
        <dbReference type="ChEBI" id="CHEBI:77636"/>
        <dbReference type="EC" id="3.1.2.20"/>
    </reaction>
</comment>
<dbReference type="Pfam" id="PF03061">
    <property type="entry name" value="4HBT"/>
    <property type="match status" value="1"/>
</dbReference>
<evidence type="ECO:0000256" key="7">
    <source>
        <dbReference type="ARBA" id="ARBA00048062"/>
    </source>
</evidence>
<organism evidence="9 10">
    <name type="scientific">Providencia alcalifaciens DSM 30120</name>
    <dbReference type="NCBI Taxonomy" id="520999"/>
    <lineage>
        <taxon>Bacteria</taxon>
        <taxon>Pseudomonadati</taxon>
        <taxon>Pseudomonadota</taxon>
        <taxon>Gammaproteobacteria</taxon>
        <taxon>Enterobacterales</taxon>
        <taxon>Morganellaceae</taxon>
        <taxon>Providencia</taxon>
    </lineage>
</organism>
<evidence type="ECO:0000313" key="10">
    <source>
        <dbReference type="Proteomes" id="UP000003729"/>
    </source>
</evidence>
<dbReference type="AlphaFoldDB" id="B6XCZ7"/>
<reference evidence="9 10" key="2">
    <citation type="submission" date="2008-10" db="EMBL/GenBank/DDBJ databases">
        <authorList>
            <person name="Fulton L."/>
            <person name="Clifton S."/>
            <person name="Fulton B."/>
            <person name="Xu J."/>
            <person name="Minx P."/>
            <person name="Pepin K.H."/>
            <person name="Johnson M."/>
            <person name="Bhonagiri V."/>
            <person name="Nash W.E."/>
            <person name="Mardis E.R."/>
            <person name="Wilson R.K."/>
        </authorList>
    </citation>
    <scope>NUCLEOTIDE SEQUENCE [LARGE SCALE GENOMIC DNA]</scope>
    <source>
        <strain evidence="9 10">DSM 30120</strain>
    </source>
</reference>
<dbReference type="SUPFAM" id="SSF54637">
    <property type="entry name" value="Thioesterase/thiol ester dehydrase-isomerase"/>
    <property type="match status" value="1"/>
</dbReference>
<sequence length="166" mass="18637">MINIIDKDPKMNDRIYTFEEASKFMSDAFIYKMPFNQLLGIELLQMTDDLVQLSVKNRPELIGNFTQNILHGGVIASLLDVAGGMVCINRILQRIDTLTYQDIADKMSKMGTIDLRVDYLRPGRGDVFIASASLLRDGNKIAVTRSELHNEKNQHIATATATYLIG</sequence>
<evidence type="ECO:0000256" key="1">
    <source>
        <dbReference type="ARBA" id="ARBA00022801"/>
    </source>
</evidence>
<dbReference type="EC" id="3.1.2.20" evidence="5"/>
<gene>
    <name evidence="9" type="ORF">PROVALCAL_01214</name>
</gene>
<proteinExistence type="inferred from homology"/>
<protein>
    <recommendedName>
        <fullName evidence="6">Medium/long-chain acyl-CoA thioesterase YigI</fullName>
        <ecNumber evidence="5">3.1.2.20</ecNumber>
    </recommendedName>
</protein>
<evidence type="ECO:0000256" key="6">
    <source>
        <dbReference type="ARBA" id="ARBA00040062"/>
    </source>
</evidence>
<evidence type="ECO:0000256" key="5">
    <source>
        <dbReference type="ARBA" id="ARBA00038894"/>
    </source>
</evidence>
<evidence type="ECO:0000313" key="9">
    <source>
        <dbReference type="EMBL" id="EEB46687.1"/>
    </source>
</evidence>
<dbReference type="Gene3D" id="3.10.129.10">
    <property type="entry name" value="Hotdog Thioesterase"/>
    <property type="match status" value="1"/>
</dbReference>
<dbReference type="NCBIfam" id="NF008675">
    <property type="entry name" value="PRK11688.1"/>
    <property type="match status" value="1"/>
</dbReference>